<accession>A0A9Q0LST0</accession>
<dbReference type="PROSITE" id="PS50815">
    <property type="entry name" value="HORMA"/>
    <property type="match status" value="1"/>
</dbReference>
<reference evidence="9" key="1">
    <citation type="submission" date="2022-10" db="EMBL/GenBank/DDBJ databases">
        <title>Novel sulphate-reducing endosymbionts in the free-living metamonad Anaeramoeba.</title>
        <authorList>
            <person name="Jerlstrom-Hultqvist J."/>
            <person name="Cepicka I."/>
            <person name="Gallot-Lavallee L."/>
            <person name="Salas-Leiva D."/>
            <person name="Curtis B.A."/>
            <person name="Zahonova K."/>
            <person name="Pipaliya S."/>
            <person name="Dacks J."/>
            <person name="Roger A.J."/>
        </authorList>
    </citation>
    <scope>NUCLEOTIDE SEQUENCE</scope>
    <source>
        <strain evidence="9">BMAN</strain>
    </source>
</reference>
<dbReference type="InterPro" id="IPR036570">
    <property type="entry name" value="HORMA_dom_sf"/>
</dbReference>
<evidence type="ECO:0000256" key="4">
    <source>
        <dbReference type="ARBA" id="ARBA00022776"/>
    </source>
</evidence>
<dbReference type="SUPFAM" id="SSF56019">
    <property type="entry name" value="The spindle assembly checkpoint protein mad2"/>
    <property type="match status" value="1"/>
</dbReference>
<protein>
    <submittedName>
        <fullName evidence="9">Mitotic spindle assembly checkpoint protein mad2a</fullName>
    </submittedName>
</protein>
<comment type="subcellular location">
    <subcellularLocation>
        <location evidence="1">Nucleus</location>
    </subcellularLocation>
</comment>
<dbReference type="GO" id="GO:0005737">
    <property type="term" value="C:cytoplasm"/>
    <property type="evidence" value="ECO:0007669"/>
    <property type="project" value="TreeGrafter"/>
</dbReference>
<dbReference type="Gene3D" id="3.30.900.10">
    <property type="entry name" value="HORMA domain"/>
    <property type="match status" value="1"/>
</dbReference>
<dbReference type="PANTHER" id="PTHR11842">
    <property type="entry name" value="MITOTIC SPINDLE ASSEMBLY CHECKPOINT PROTEIN MAD2"/>
    <property type="match status" value="1"/>
</dbReference>
<dbReference type="AlphaFoldDB" id="A0A9Q0LST0"/>
<evidence type="ECO:0000259" key="8">
    <source>
        <dbReference type="PROSITE" id="PS50815"/>
    </source>
</evidence>
<dbReference type="GO" id="GO:0007094">
    <property type="term" value="P:mitotic spindle assembly checkpoint signaling"/>
    <property type="evidence" value="ECO:0007669"/>
    <property type="project" value="TreeGrafter"/>
</dbReference>
<gene>
    <name evidence="9" type="ORF">M0811_05574</name>
</gene>
<dbReference type="GO" id="GO:0005654">
    <property type="term" value="C:nucleoplasm"/>
    <property type="evidence" value="ECO:0007669"/>
    <property type="project" value="TreeGrafter"/>
</dbReference>
<keyword evidence="3" id="KW-0132">Cell division</keyword>
<evidence type="ECO:0000256" key="6">
    <source>
        <dbReference type="ARBA" id="ARBA00023306"/>
    </source>
</evidence>
<keyword evidence="6" id="KW-0131">Cell cycle</keyword>
<feature type="chain" id="PRO_5040452617" evidence="7">
    <location>
        <begin position="23"/>
        <end position="273"/>
    </location>
</feature>
<dbReference type="FunFam" id="3.30.900.10:FF:000002">
    <property type="entry name" value="Mitotic spindle assembly checkpoint protein MAD2A"/>
    <property type="match status" value="1"/>
</dbReference>
<keyword evidence="5" id="KW-0539">Nucleus</keyword>
<dbReference type="InterPro" id="IPR003511">
    <property type="entry name" value="HORMA_dom"/>
</dbReference>
<name>A0A9Q0LST0_ANAIG</name>
<dbReference type="GO" id="GO:0000776">
    <property type="term" value="C:kinetochore"/>
    <property type="evidence" value="ECO:0007669"/>
    <property type="project" value="TreeGrafter"/>
</dbReference>
<dbReference type="PANTHER" id="PTHR11842:SF11">
    <property type="entry name" value="MITOTIC SPINDLE ASSEMBLY CHECKPOINT PROTEIN MAD2A"/>
    <property type="match status" value="1"/>
</dbReference>
<evidence type="ECO:0000313" key="9">
    <source>
        <dbReference type="EMBL" id="KAJ5077884.1"/>
    </source>
</evidence>
<sequence>MKFFFMSSLMFNLLHILKLIQANRSNLKQFLQSNSQKLNFQILEKIFQFHSKIILQTKFFCSDLEDDFPILGEKQATKNPITLRGSTEIVTEFFNYSINNILFMRGIYPVESFKSINKYGLTIQTTTDEELQNYLSQVLQQLSQWLMKHQVKSLVLVLTNVITKEVMERWVFNIECDKAMTEDSKPKQKSETEIRLEIQAIIRQIMASVSILPLLVDPCTFDLLIYTDDDIEIPKAWEESDPKFITNSQEIKLRSFTTKIHKVDTYISYKFEK</sequence>
<organism evidence="9 10">
    <name type="scientific">Anaeramoeba ignava</name>
    <name type="common">Anaerobic marine amoeba</name>
    <dbReference type="NCBI Taxonomy" id="1746090"/>
    <lineage>
        <taxon>Eukaryota</taxon>
        <taxon>Metamonada</taxon>
        <taxon>Anaeramoebidae</taxon>
        <taxon>Anaeramoeba</taxon>
    </lineage>
</organism>
<keyword evidence="10" id="KW-1185">Reference proteome</keyword>
<keyword evidence="4" id="KW-0498">Mitosis</keyword>
<comment type="caution">
    <text evidence="9">The sequence shown here is derived from an EMBL/GenBank/DDBJ whole genome shotgun (WGS) entry which is preliminary data.</text>
</comment>
<evidence type="ECO:0000256" key="5">
    <source>
        <dbReference type="ARBA" id="ARBA00023242"/>
    </source>
</evidence>
<evidence type="ECO:0000256" key="2">
    <source>
        <dbReference type="ARBA" id="ARBA00010348"/>
    </source>
</evidence>
<dbReference type="EMBL" id="JAPDFW010000056">
    <property type="protein sequence ID" value="KAJ5077884.1"/>
    <property type="molecule type" value="Genomic_DNA"/>
</dbReference>
<feature type="domain" description="HORMA" evidence="8">
    <location>
        <begin position="84"/>
        <end position="267"/>
    </location>
</feature>
<evidence type="ECO:0000256" key="3">
    <source>
        <dbReference type="ARBA" id="ARBA00022618"/>
    </source>
</evidence>
<evidence type="ECO:0000256" key="7">
    <source>
        <dbReference type="SAM" id="SignalP"/>
    </source>
</evidence>
<dbReference type="Pfam" id="PF02301">
    <property type="entry name" value="HORMA"/>
    <property type="match status" value="1"/>
</dbReference>
<evidence type="ECO:0000313" key="10">
    <source>
        <dbReference type="Proteomes" id="UP001149090"/>
    </source>
</evidence>
<evidence type="ECO:0000256" key="1">
    <source>
        <dbReference type="ARBA" id="ARBA00004123"/>
    </source>
</evidence>
<comment type="similarity">
    <text evidence="2">Belongs to the MAD2 family.</text>
</comment>
<dbReference type="OMA" id="WQFDVEI"/>
<proteinExistence type="inferred from homology"/>
<dbReference type="GO" id="GO:0051301">
    <property type="term" value="P:cell division"/>
    <property type="evidence" value="ECO:0007669"/>
    <property type="project" value="UniProtKB-KW"/>
</dbReference>
<dbReference type="Proteomes" id="UP001149090">
    <property type="component" value="Unassembled WGS sequence"/>
</dbReference>
<feature type="signal peptide" evidence="7">
    <location>
        <begin position="1"/>
        <end position="22"/>
    </location>
</feature>
<keyword evidence="7" id="KW-0732">Signal</keyword>
<dbReference type="InterPro" id="IPR045091">
    <property type="entry name" value="Mad2-like"/>
</dbReference>
<dbReference type="OrthoDB" id="1806at2759"/>